<dbReference type="InterPro" id="IPR042099">
    <property type="entry name" value="ANL_N_sf"/>
</dbReference>
<evidence type="ECO:0000313" key="3">
    <source>
        <dbReference type="Proteomes" id="UP000218267"/>
    </source>
</evidence>
<dbReference type="RefSeq" id="WP_096432762.1">
    <property type="nucleotide sequence ID" value="NZ_AP018042.1"/>
</dbReference>
<reference evidence="2 3" key="1">
    <citation type="journal article" date="2018" name="Mar. Genomics">
        <title>Complete genome sequence of Marinifilaceae bacterium strain SPP2, isolated from the Antarctic marine sediment.</title>
        <authorList>
            <person name="Watanabe M."/>
            <person name="Kojima H."/>
            <person name="Fukui M."/>
        </authorList>
    </citation>
    <scope>NUCLEOTIDE SEQUENCE [LARGE SCALE GENOMIC DNA]</scope>
    <source>
        <strain evidence="2 3">SPP2</strain>
    </source>
</reference>
<dbReference type="Pfam" id="PF00501">
    <property type="entry name" value="AMP-binding"/>
    <property type="match status" value="1"/>
</dbReference>
<keyword evidence="2" id="KW-0436">Ligase</keyword>
<dbReference type="GO" id="GO:0016874">
    <property type="term" value="F:ligase activity"/>
    <property type="evidence" value="ECO:0007669"/>
    <property type="project" value="UniProtKB-KW"/>
</dbReference>
<dbReference type="InterPro" id="IPR045851">
    <property type="entry name" value="AMP-bd_C_sf"/>
</dbReference>
<dbReference type="KEGG" id="mbas:ALGA_4153"/>
<dbReference type="EMBL" id="AP018042">
    <property type="protein sequence ID" value="BAX82444.1"/>
    <property type="molecule type" value="Genomic_DNA"/>
</dbReference>
<dbReference type="SUPFAM" id="SSF56801">
    <property type="entry name" value="Acetyl-CoA synthetase-like"/>
    <property type="match status" value="1"/>
</dbReference>
<dbReference type="Gene3D" id="3.30.300.30">
    <property type="match status" value="1"/>
</dbReference>
<gene>
    <name evidence="2" type="ORF">ALGA_4153</name>
</gene>
<dbReference type="PANTHER" id="PTHR43845:SF1">
    <property type="entry name" value="BLR5969 PROTEIN"/>
    <property type="match status" value="1"/>
</dbReference>
<dbReference type="InterPro" id="IPR000873">
    <property type="entry name" value="AMP-dep_synth/lig_dom"/>
</dbReference>
<accession>A0A1Y1CQA9</accession>
<sequence length="429" mass="48618">MFIPEIEKASQEEIVNYQEGRLPELFDYLTENSPFYSRFFKENNIKTESIKTMADFATIPVTTKEMLQEHNMDFLCVDKGKVIDYITTSGTLGDPVTFTMTDLDLDRLAYNEYISFLCAGGSSADIYQLMVTMDRRFMAGMAYFLGIRKMGAGVVRVGPGNPELQFDSIQRIQPTSIVTVPSFLIKLIEFAETNNIDLNKTSIKKAICIGEAIRNNDFSLNKLGARIKEKWDIELYSTYASTEMGTAFTECEYGKGGHHHPEMIIVEFLDENDQPVKEGEAGEVTITNLGVEGMPLLRFKTGDICHHYTDACECGRTSMRLGPVIGRKKQMIKFKGTTLYPPALYDILNDIKLVENYVVEVSTNSIGTDNILLKLGVESPSKELEKLIKDHFRAKIRVAPFVEFLDIIEIQKMQFPNLSRKPITFIDKR</sequence>
<reference evidence="3" key="2">
    <citation type="journal article" date="2020" name="Antonie Van Leeuwenhoek">
        <title>Labilibaculum antarcticum sp. nov., a novel facultative anaerobic, psychrotorelant bacterium isolated from marine sediment of Antarctica.</title>
        <authorList>
            <person name="Watanabe M."/>
            <person name="Kojima H."/>
            <person name="Fukui M."/>
        </authorList>
    </citation>
    <scope>NUCLEOTIDE SEQUENCE [LARGE SCALE GENOMIC DNA]</scope>
    <source>
        <strain evidence="3">SPP2</strain>
    </source>
</reference>
<evidence type="ECO:0000313" key="2">
    <source>
        <dbReference type="EMBL" id="BAX82444.1"/>
    </source>
</evidence>
<evidence type="ECO:0000259" key="1">
    <source>
        <dbReference type="Pfam" id="PF00501"/>
    </source>
</evidence>
<organism evidence="2 3">
    <name type="scientific">Labilibaculum antarcticum</name>
    <dbReference type="NCBI Taxonomy" id="1717717"/>
    <lineage>
        <taxon>Bacteria</taxon>
        <taxon>Pseudomonadati</taxon>
        <taxon>Bacteroidota</taxon>
        <taxon>Bacteroidia</taxon>
        <taxon>Marinilabiliales</taxon>
        <taxon>Marinifilaceae</taxon>
        <taxon>Labilibaculum</taxon>
    </lineage>
</organism>
<keyword evidence="3" id="KW-1185">Reference proteome</keyword>
<protein>
    <submittedName>
        <fullName evidence="2">Phenylacetate--CoA ligase</fullName>
    </submittedName>
</protein>
<feature type="domain" description="AMP-dependent synthetase/ligase" evidence="1">
    <location>
        <begin position="77"/>
        <end position="288"/>
    </location>
</feature>
<dbReference type="AlphaFoldDB" id="A0A1Y1CQA9"/>
<dbReference type="Gene3D" id="3.40.50.12780">
    <property type="entry name" value="N-terminal domain of ligase-like"/>
    <property type="match status" value="1"/>
</dbReference>
<dbReference type="OrthoDB" id="580775at2"/>
<dbReference type="PANTHER" id="PTHR43845">
    <property type="entry name" value="BLR5969 PROTEIN"/>
    <property type="match status" value="1"/>
</dbReference>
<dbReference type="Proteomes" id="UP000218267">
    <property type="component" value="Chromosome"/>
</dbReference>
<proteinExistence type="predicted"/>
<name>A0A1Y1CQA9_9BACT</name>